<accession>A0A246IVW3</accession>
<organism evidence="1 2">
    <name type="scientific">Roseateles aquatilis</name>
    <dbReference type="NCBI Taxonomy" id="431061"/>
    <lineage>
        <taxon>Bacteria</taxon>
        <taxon>Pseudomonadati</taxon>
        <taxon>Pseudomonadota</taxon>
        <taxon>Betaproteobacteria</taxon>
        <taxon>Burkholderiales</taxon>
        <taxon>Sphaerotilaceae</taxon>
        <taxon>Roseateles</taxon>
    </lineage>
</organism>
<dbReference type="Proteomes" id="UP000197468">
    <property type="component" value="Unassembled WGS sequence"/>
</dbReference>
<dbReference type="AlphaFoldDB" id="A0A246IVW3"/>
<evidence type="ECO:0000313" key="2">
    <source>
        <dbReference type="Proteomes" id="UP000197468"/>
    </source>
</evidence>
<evidence type="ECO:0000313" key="1">
    <source>
        <dbReference type="EMBL" id="OWQ84365.1"/>
    </source>
</evidence>
<dbReference type="EMBL" id="NIOF01000016">
    <property type="protein sequence ID" value="OWQ84365.1"/>
    <property type="molecule type" value="Genomic_DNA"/>
</dbReference>
<comment type="caution">
    <text evidence="1">The sequence shown here is derived from an EMBL/GenBank/DDBJ whole genome shotgun (WGS) entry which is preliminary data.</text>
</comment>
<keyword evidence="2" id="KW-1185">Reference proteome</keyword>
<proteinExistence type="predicted"/>
<sequence>MIDPDTGGLGWRSWRRAVEQEPNFLRQRNVQQQNASVEASIRAEAVYWRATRWPGALLDVAEGRGVDCRRAIIVDLDIDFPGTSRLFGLLLTADEIFIEFEIETDPSHAHVEGIAEWKDVTGKQNLSRHNRGTGWGKGALALQVLHQLNTPPEATCQCKSLD</sequence>
<protein>
    <submittedName>
        <fullName evidence="1">Uncharacterized protein</fullName>
    </submittedName>
</protein>
<reference evidence="1 2" key="1">
    <citation type="journal article" date="2008" name="Int. J. Syst. Evol. Microbiol.">
        <title>Description of Roseateles aquatilis sp. nov. and Roseateles terrae sp. nov., in the class Betaproteobacteria, and emended description of the genus Roseateles.</title>
        <authorList>
            <person name="Gomila M."/>
            <person name="Bowien B."/>
            <person name="Falsen E."/>
            <person name="Moore E.R."/>
            <person name="Lalucat J."/>
        </authorList>
    </citation>
    <scope>NUCLEOTIDE SEQUENCE [LARGE SCALE GENOMIC DNA]</scope>
    <source>
        <strain evidence="1 2">CCUG 48205</strain>
    </source>
</reference>
<gene>
    <name evidence="1" type="ORF">CDN99_24015</name>
</gene>
<name>A0A246IVW3_9BURK</name>